<gene>
    <name evidence="1" type="ORF">FGLOB1_1540</name>
</gene>
<organism evidence="1 2">
    <name type="scientific">Fusarium globosum</name>
    <dbReference type="NCBI Taxonomy" id="78864"/>
    <lineage>
        <taxon>Eukaryota</taxon>
        <taxon>Fungi</taxon>
        <taxon>Dikarya</taxon>
        <taxon>Ascomycota</taxon>
        <taxon>Pezizomycotina</taxon>
        <taxon>Sordariomycetes</taxon>
        <taxon>Hypocreomycetidae</taxon>
        <taxon>Hypocreales</taxon>
        <taxon>Nectriaceae</taxon>
        <taxon>Fusarium</taxon>
        <taxon>Fusarium fujikuroi species complex</taxon>
    </lineage>
</organism>
<dbReference type="AlphaFoldDB" id="A0A8H6DI36"/>
<proteinExistence type="predicted"/>
<evidence type="ECO:0000313" key="2">
    <source>
        <dbReference type="Proteomes" id="UP000532311"/>
    </source>
</evidence>
<evidence type="ECO:0000313" key="1">
    <source>
        <dbReference type="EMBL" id="KAF5718648.1"/>
    </source>
</evidence>
<dbReference type="Proteomes" id="UP000532311">
    <property type="component" value="Unassembled WGS sequence"/>
</dbReference>
<reference evidence="1 2" key="1">
    <citation type="submission" date="2020-05" db="EMBL/GenBank/DDBJ databases">
        <title>Identification and distribution of gene clusters putatively required for synthesis of sphingolipid metabolism inhibitors in phylogenetically diverse species of the filamentous fungus Fusarium.</title>
        <authorList>
            <person name="Kim H.-S."/>
            <person name="Busman M."/>
            <person name="Brown D.W."/>
            <person name="Divon H."/>
            <person name="Uhlig S."/>
            <person name="Proctor R.H."/>
        </authorList>
    </citation>
    <scope>NUCLEOTIDE SEQUENCE [LARGE SCALE GENOMIC DNA]</scope>
    <source>
        <strain evidence="1 2">NRRL 26131</strain>
    </source>
</reference>
<sequence length="66" mass="7249">MGDVNLLHVEELSDSQVMKRITTISDTNKSSIVEALPNSISSSEIVDLLISNSYVLSNIMRQSPEV</sequence>
<accession>A0A8H6DI36</accession>
<keyword evidence="2" id="KW-1185">Reference proteome</keyword>
<protein>
    <submittedName>
        <fullName evidence="1">Uncharacterized protein</fullName>
    </submittedName>
</protein>
<name>A0A8H6DI36_9HYPO</name>
<comment type="caution">
    <text evidence="1">The sequence shown here is derived from an EMBL/GenBank/DDBJ whole genome shotgun (WGS) entry which is preliminary data.</text>
</comment>
<dbReference type="EMBL" id="JAAQPF010000049">
    <property type="protein sequence ID" value="KAF5718648.1"/>
    <property type="molecule type" value="Genomic_DNA"/>
</dbReference>